<dbReference type="PANTHER" id="PTHR33608">
    <property type="entry name" value="BLL2464 PROTEIN"/>
    <property type="match status" value="1"/>
</dbReference>
<sequence length="291" mass="31675">MARIPRVRGAVALAVRHKVVGQLDGVHPSLHVGRSLDFNDLREYAAGDDVADIDWRATARTGELLIRRHVAERRSALLVALTTGVQLAGLAAPGVRKRDLALDAAATLAVLAHAFGDHAGLLWCDDGSPRAARPTTRLVDLERQLTAAEATVSPDAAPTDLDRLLGTAARTLRRRGVVAVISDDVLLDPQLESRVRRLGAQHTVLWLTVPDADPTDPRLGGPLLDLERGARLPDWLYDERLRRDLADERARRATLRANALMRLGVAHAELGDPATVVADVVSLVRRLRHVR</sequence>
<dbReference type="RefSeq" id="WP_219083533.1">
    <property type="nucleotide sequence ID" value="NZ_CP079216.1"/>
</dbReference>
<feature type="domain" description="DUF58" evidence="1">
    <location>
        <begin position="40"/>
        <end position="247"/>
    </location>
</feature>
<evidence type="ECO:0000313" key="3">
    <source>
        <dbReference type="Proteomes" id="UP000824504"/>
    </source>
</evidence>
<organism evidence="2 3">
    <name type="scientific">Tessaracoccus palaemonis</name>
    <dbReference type="NCBI Taxonomy" id="2829499"/>
    <lineage>
        <taxon>Bacteria</taxon>
        <taxon>Bacillati</taxon>
        <taxon>Actinomycetota</taxon>
        <taxon>Actinomycetes</taxon>
        <taxon>Propionibacteriales</taxon>
        <taxon>Propionibacteriaceae</taxon>
        <taxon>Tessaracoccus</taxon>
    </lineage>
</organism>
<reference evidence="2 3" key="1">
    <citation type="submission" date="2021-07" db="EMBL/GenBank/DDBJ databases">
        <title>complete genome sequencing of Tessaracoccus sp.J1M15.</title>
        <authorList>
            <person name="Bae J.-W."/>
            <person name="Kim D.-y."/>
        </authorList>
    </citation>
    <scope>NUCLEOTIDE SEQUENCE [LARGE SCALE GENOMIC DNA]</scope>
    <source>
        <strain evidence="2 3">J1M15</strain>
    </source>
</reference>
<name>A0ABX8SJZ7_9ACTN</name>
<gene>
    <name evidence="2" type="ORF">KDB89_03770</name>
</gene>
<keyword evidence="3" id="KW-1185">Reference proteome</keyword>
<dbReference type="PANTHER" id="PTHR33608:SF6">
    <property type="entry name" value="BLL2464 PROTEIN"/>
    <property type="match status" value="1"/>
</dbReference>
<dbReference type="Proteomes" id="UP000824504">
    <property type="component" value="Chromosome"/>
</dbReference>
<dbReference type="EMBL" id="CP079216">
    <property type="protein sequence ID" value="QXT63605.1"/>
    <property type="molecule type" value="Genomic_DNA"/>
</dbReference>
<proteinExistence type="predicted"/>
<dbReference type="InterPro" id="IPR002881">
    <property type="entry name" value="DUF58"/>
</dbReference>
<accession>A0ABX8SJZ7</accession>
<dbReference type="Pfam" id="PF01882">
    <property type="entry name" value="DUF58"/>
    <property type="match status" value="1"/>
</dbReference>
<evidence type="ECO:0000259" key="1">
    <source>
        <dbReference type="Pfam" id="PF01882"/>
    </source>
</evidence>
<evidence type="ECO:0000313" key="2">
    <source>
        <dbReference type="EMBL" id="QXT63605.1"/>
    </source>
</evidence>
<protein>
    <submittedName>
        <fullName evidence="2">DUF58 domain-containing protein</fullName>
    </submittedName>
</protein>